<evidence type="ECO:0000256" key="3">
    <source>
        <dbReference type="ARBA" id="ARBA00022692"/>
    </source>
</evidence>
<comment type="subcellular location">
    <subcellularLocation>
        <location evidence="1">Cell membrane</location>
        <topology evidence="1">Multi-pass membrane protein</topology>
    </subcellularLocation>
</comment>
<feature type="transmembrane region" description="Helical" evidence="7">
    <location>
        <begin position="66"/>
        <end position="88"/>
    </location>
</feature>
<name>A0ABR5F566_9ACTN</name>
<proteinExistence type="predicted"/>
<feature type="transmembrane region" description="Helical" evidence="7">
    <location>
        <begin position="246"/>
        <end position="268"/>
    </location>
</feature>
<keyword evidence="3 7" id="KW-0812">Transmembrane</keyword>
<comment type="caution">
    <text evidence="8">The sequence shown here is derived from an EMBL/GenBank/DDBJ whole genome shotgun (WGS) entry which is preliminary data.</text>
</comment>
<feature type="transmembrane region" description="Helical" evidence="7">
    <location>
        <begin position="108"/>
        <end position="130"/>
    </location>
</feature>
<dbReference type="InterPro" id="IPR022791">
    <property type="entry name" value="L-PG_synthase/AglD"/>
</dbReference>
<feature type="transmembrane region" description="Helical" evidence="7">
    <location>
        <begin position="185"/>
        <end position="204"/>
    </location>
</feature>
<evidence type="ECO:0000256" key="7">
    <source>
        <dbReference type="SAM" id="Phobius"/>
    </source>
</evidence>
<evidence type="ECO:0000256" key="1">
    <source>
        <dbReference type="ARBA" id="ARBA00004651"/>
    </source>
</evidence>
<protein>
    <submittedName>
        <fullName evidence="8">Membrane protein</fullName>
    </submittedName>
</protein>
<keyword evidence="9" id="KW-1185">Reference proteome</keyword>
<evidence type="ECO:0000256" key="2">
    <source>
        <dbReference type="ARBA" id="ARBA00022475"/>
    </source>
</evidence>
<evidence type="ECO:0000256" key="6">
    <source>
        <dbReference type="SAM" id="MobiDB-lite"/>
    </source>
</evidence>
<feature type="compositionally biased region" description="Polar residues" evidence="6">
    <location>
        <begin position="292"/>
        <end position="301"/>
    </location>
</feature>
<gene>
    <name evidence="8" type="ORF">FrCorBMG51_08900</name>
</gene>
<dbReference type="Pfam" id="PF03706">
    <property type="entry name" value="LPG_synthase_TM"/>
    <property type="match status" value="1"/>
</dbReference>
<accession>A0ABR5F566</accession>
<keyword evidence="4 7" id="KW-1133">Transmembrane helix</keyword>
<keyword evidence="2" id="KW-1003">Cell membrane</keyword>
<feature type="region of interest" description="Disordered" evidence="6">
    <location>
        <begin position="291"/>
        <end position="320"/>
    </location>
</feature>
<reference evidence="8 9" key="1">
    <citation type="submission" date="2014-12" db="EMBL/GenBank/DDBJ databases">
        <title>Frankia sp. BMG5.1 draft genome.</title>
        <authorList>
            <person name="Gtari M."/>
            <person name="Ghodhbane-Gtari F."/>
            <person name="Nouioui I."/>
            <person name="Ktari A."/>
            <person name="Hezbri K."/>
            <person name="Mimouni W."/>
            <person name="Sbissi I."/>
            <person name="Ayari A."/>
            <person name="Yamanaka T."/>
            <person name="Normand P."/>
            <person name="Tisa L.S."/>
            <person name="Boudabous A."/>
        </authorList>
    </citation>
    <scope>NUCLEOTIDE SEQUENCE [LARGE SCALE GENOMIC DNA]</scope>
    <source>
        <strain evidence="8 9">BMG5.1</strain>
    </source>
</reference>
<feature type="transmembrane region" description="Helical" evidence="7">
    <location>
        <begin position="216"/>
        <end position="240"/>
    </location>
</feature>
<feature type="transmembrane region" description="Helical" evidence="7">
    <location>
        <begin position="33"/>
        <end position="54"/>
    </location>
</feature>
<dbReference type="EMBL" id="JWIO01000011">
    <property type="protein sequence ID" value="KLL11818.1"/>
    <property type="molecule type" value="Genomic_DNA"/>
</dbReference>
<evidence type="ECO:0000256" key="5">
    <source>
        <dbReference type="ARBA" id="ARBA00023136"/>
    </source>
</evidence>
<evidence type="ECO:0000256" key="4">
    <source>
        <dbReference type="ARBA" id="ARBA00022989"/>
    </source>
</evidence>
<evidence type="ECO:0000313" key="9">
    <source>
        <dbReference type="Proteomes" id="UP000035425"/>
    </source>
</evidence>
<dbReference type="RefSeq" id="WP_052914504.1">
    <property type="nucleotide sequence ID" value="NZ_JWIO01000011.1"/>
</dbReference>
<organism evidence="8 9">
    <name type="scientific">Protofrankia coriariae</name>
    <dbReference type="NCBI Taxonomy" id="1562887"/>
    <lineage>
        <taxon>Bacteria</taxon>
        <taxon>Bacillati</taxon>
        <taxon>Actinomycetota</taxon>
        <taxon>Actinomycetes</taxon>
        <taxon>Frankiales</taxon>
        <taxon>Frankiaceae</taxon>
        <taxon>Protofrankia</taxon>
    </lineage>
</organism>
<evidence type="ECO:0000313" key="8">
    <source>
        <dbReference type="EMBL" id="KLL11818.1"/>
    </source>
</evidence>
<dbReference type="Proteomes" id="UP000035425">
    <property type="component" value="Unassembled WGS sequence"/>
</dbReference>
<sequence>MALLVAAGLLVVALVSQWNEVRASFGELTAFGLVASGLTTVLAVGTTVLSWRALLASLGVGLPLRAALRIFFVGQVGKYIPGSVWPVLAQMELSRDHGVPRPKAASASLIVLALAVPCGGVAAAVTLPFVSAGALRHYGLVLLAVPVFAAVLYPPVLSALLAFAFRLLRRPPLEQQPSGRHVLAAAGWLLAGFVLFGVATWLLARDLTPSVHGVRLLLLSVGGYSFAWTAGFLVLVLPAGAGVREAVLVLTLAPALAAGPATVLALIIRLFATVADLVWAGVGMALRPAPTGTPTERSAQAAQADAILSPPAPSHTSSVR</sequence>
<keyword evidence="5 7" id="KW-0472">Membrane</keyword>
<feature type="transmembrane region" description="Helical" evidence="7">
    <location>
        <begin position="142"/>
        <end position="165"/>
    </location>
</feature>